<evidence type="ECO:0000256" key="12">
    <source>
        <dbReference type="SAM" id="Phobius"/>
    </source>
</evidence>
<reference evidence="14 16" key="1">
    <citation type="submission" date="2019-03" db="EMBL/GenBank/DDBJ databases">
        <title>Genomic Encyclopedia of Type Strains, Phase IV (KMG-IV): sequencing the most valuable type-strain genomes for metagenomic binning, comparative biology and taxonomic classification.</title>
        <authorList>
            <person name="Goeker M."/>
        </authorList>
    </citation>
    <scope>NUCLEOTIDE SEQUENCE [LARGE SCALE GENOMIC DNA]</scope>
    <source>
        <strain evidence="14 16">DSM 17474</strain>
    </source>
</reference>
<keyword evidence="11 12" id="KW-0472">Membrane</keyword>
<feature type="domain" description="Peptidase M48" evidence="13">
    <location>
        <begin position="94"/>
        <end position="333"/>
    </location>
</feature>
<evidence type="ECO:0000259" key="13">
    <source>
        <dbReference type="Pfam" id="PF01435"/>
    </source>
</evidence>
<dbReference type="RefSeq" id="WP_132953265.1">
    <property type="nucleotide sequence ID" value="NZ_CBDUCQ010000002.1"/>
</dbReference>
<evidence type="ECO:0000313" key="15">
    <source>
        <dbReference type="EMBL" id="UOO78663.1"/>
    </source>
</evidence>
<dbReference type="Pfam" id="PF01435">
    <property type="entry name" value="Peptidase_M48"/>
    <property type="match status" value="1"/>
</dbReference>
<evidence type="ECO:0000256" key="7">
    <source>
        <dbReference type="ARBA" id="ARBA00022801"/>
    </source>
</evidence>
<keyword evidence="5 12" id="KW-0812">Transmembrane</keyword>
<accession>A0AAE9KHY2</accession>
<dbReference type="GO" id="GO:0005886">
    <property type="term" value="C:plasma membrane"/>
    <property type="evidence" value="ECO:0007669"/>
    <property type="project" value="UniProtKB-SubCell"/>
</dbReference>
<sequence>MRFFKGQAQARRYTLWLVWLYVAALSLTVAALTWAVGLFLREDAGALQYGLIAAAWSALMLGASAWRLRELSGGGEVVAEALEGARLYAPASAAERRLMNVVEEMALAAMMPVPKVYLLPDGSINAFAAGTTPANAVIGVTRGALQQLDRAQLQAVVAHEFSHIANGDMRLNMRLTGWLFGLQLITVCARWLMFGTDLLDYRQKGRLKPRRDTSANEAEAAVAGCMVSLPLTFLGGLLMLIGGLGNVLAGWIQAAICRQREFLADASAVQFTRQTEGMVGALHKIAVVPRQRLHSWHAAEYAHFMFGSIHEPDIFDKLAATHPATIERIRRLSPFRARQLADEIDHAAAGGMQYEGWLGFAQVRREASWADAEAEALENEHEARAAAMRRRIEAFRPGAATRSAAWQRTAPRAWRSAAGDGERLPLLAGLMLAGEMDVPEALRQQWLLHNPLRQDTLARLVQHMPAPADYIDTLDEMLPQAAADEMLAELWQDADAAFTANEQPTLMQACVWLLLWVYAGAKNAEGQGGGVQGDAVQIAAFTAEVLAAPLQTASVRLPQQRWQNIQAALNDAAALPEPERRRILADCIQIAEASPDLLRAQIWLYTLRVAWDLPSEAV</sequence>
<keyword evidence="6" id="KW-0479">Metal-binding</keyword>
<evidence type="ECO:0000256" key="10">
    <source>
        <dbReference type="ARBA" id="ARBA00023049"/>
    </source>
</evidence>
<dbReference type="GO" id="GO:0006508">
    <property type="term" value="P:proteolysis"/>
    <property type="evidence" value="ECO:0007669"/>
    <property type="project" value="UniProtKB-KW"/>
</dbReference>
<keyword evidence="9 12" id="KW-1133">Transmembrane helix</keyword>
<dbReference type="InterPro" id="IPR050083">
    <property type="entry name" value="HtpX_protease"/>
</dbReference>
<protein>
    <submittedName>
        <fullName evidence="15">M48 family metalloprotease</fullName>
        <ecNumber evidence="15">3.4.24.-</ecNumber>
    </submittedName>
    <submittedName>
        <fullName evidence="14">Zn-dependent protease with chaperone function</fullName>
    </submittedName>
</protein>
<evidence type="ECO:0000256" key="2">
    <source>
        <dbReference type="ARBA" id="ARBA00004651"/>
    </source>
</evidence>
<dbReference type="Gene3D" id="3.30.2010.10">
    <property type="entry name" value="Metalloproteases ('zincins'), catalytic domain"/>
    <property type="match status" value="1"/>
</dbReference>
<evidence type="ECO:0000313" key="16">
    <source>
        <dbReference type="Proteomes" id="UP000294721"/>
    </source>
</evidence>
<dbReference type="PANTHER" id="PTHR43221">
    <property type="entry name" value="PROTEASE HTPX"/>
    <property type="match status" value="1"/>
</dbReference>
<dbReference type="EMBL" id="CP091507">
    <property type="protein sequence ID" value="UOO78663.1"/>
    <property type="molecule type" value="Genomic_DNA"/>
</dbReference>
<gene>
    <name evidence="14" type="ORF">EV680_10676</name>
    <name evidence="15" type="ORF">LVJ78_08085</name>
</gene>
<comment type="subcellular location">
    <subcellularLocation>
        <location evidence="2">Cell membrane</location>
        <topology evidence="2">Multi-pass membrane protein</topology>
    </subcellularLocation>
</comment>
<feature type="transmembrane region" description="Helical" evidence="12">
    <location>
        <begin position="175"/>
        <end position="193"/>
    </location>
</feature>
<dbReference type="InterPro" id="IPR001915">
    <property type="entry name" value="Peptidase_M48"/>
</dbReference>
<evidence type="ECO:0000256" key="11">
    <source>
        <dbReference type="ARBA" id="ARBA00023136"/>
    </source>
</evidence>
<organism evidence="15 17">
    <name type="scientific">Uruburuella suis</name>
    <dbReference type="NCBI Taxonomy" id="252130"/>
    <lineage>
        <taxon>Bacteria</taxon>
        <taxon>Pseudomonadati</taxon>
        <taxon>Pseudomonadota</taxon>
        <taxon>Betaproteobacteria</taxon>
        <taxon>Neisseriales</taxon>
        <taxon>Neisseriaceae</taxon>
        <taxon>Uruburuella</taxon>
    </lineage>
</organism>
<keyword evidence="10 15" id="KW-0482">Metalloprotease</keyword>
<evidence type="ECO:0000256" key="1">
    <source>
        <dbReference type="ARBA" id="ARBA00001947"/>
    </source>
</evidence>
<proteinExistence type="predicted"/>
<keyword evidence="16" id="KW-1185">Reference proteome</keyword>
<keyword evidence="8" id="KW-0862">Zinc</keyword>
<dbReference type="EC" id="3.4.24.-" evidence="15"/>
<name>A0AAE9KHY2_9NEIS</name>
<dbReference type="KEGG" id="usu:LVJ78_08085"/>
<keyword evidence="4 14" id="KW-0645">Protease</keyword>
<evidence type="ECO:0000256" key="3">
    <source>
        <dbReference type="ARBA" id="ARBA00022475"/>
    </source>
</evidence>
<feature type="transmembrane region" description="Helical" evidence="12">
    <location>
        <begin position="231"/>
        <end position="252"/>
    </location>
</feature>
<feature type="transmembrane region" description="Helical" evidence="12">
    <location>
        <begin position="12"/>
        <end position="40"/>
    </location>
</feature>
<evidence type="ECO:0000256" key="5">
    <source>
        <dbReference type="ARBA" id="ARBA00022692"/>
    </source>
</evidence>
<keyword evidence="7 15" id="KW-0378">Hydrolase</keyword>
<dbReference type="Proteomes" id="UP000829756">
    <property type="component" value="Chromosome"/>
</dbReference>
<evidence type="ECO:0000313" key="17">
    <source>
        <dbReference type="Proteomes" id="UP000829756"/>
    </source>
</evidence>
<dbReference type="GO" id="GO:0004222">
    <property type="term" value="F:metalloendopeptidase activity"/>
    <property type="evidence" value="ECO:0007669"/>
    <property type="project" value="InterPro"/>
</dbReference>
<comment type="cofactor">
    <cofactor evidence="1">
        <name>Zn(2+)</name>
        <dbReference type="ChEBI" id="CHEBI:29105"/>
    </cofactor>
</comment>
<dbReference type="AlphaFoldDB" id="A0AAE9KHY2"/>
<reference evidence="15" key="2">
    <citation type="submission" date="2021-12" db="EMBL/GenBank/DDBJ databases">
        <authorList>
            <person name="Veyrier F.J."/>
        </authorList>
    </citation>
    <scope>NUCLEOTIDE SEQUENCE</scope>
    <source>
        <strain evidence="15">1258/02</strain>
    </source>
</reference>
<dbReference type="Proteomes" id="UP000294721">
    <property type="component" value="Unassembled WGS sequence"/>
</dbReference>
<reference evidence="15" key="3">
    <citation type="journal article" date="2022" name="Res Sq">
        <title>Evolution of multicellular longitudinally dividing oral cavity symbionts (Neisseriaceae).</title>
        <authorList>
            <person name="Nyongesa S."/>
            <person name="Weber P."/>
            <person name="Bernet E."/>
            <person name="Pullido F."/>
            <person name="Nieckarz M."/>
            <person name="Delaby M."/>
            <person name="Nieves C."/>
            <person name="Viehboeck T."/>
            <person name="Krause N."/>
            <person name="Rivera-Millot A."/>
            <person name="Nakamura A."/>
            <person name="Vischer N."/>
            <person name="VanNieuwenhze M."/>
            <person name="Brun Y."/>
            <person name="Cava F."/>
            <person name="Bulgheresi S."/>
            <person name="Veyrier F."/>
        </authorList>
    </citation>
    <scope>NUCLEOTIDE SEQUENCE</scope>
    <source>
        <strain evidence="15">1258/02</strain>
    </source>
</reference>
<evidence type="ECO:0000256" key="8">
    <source>
        <dbReference type="ARBA" id="ARBA00022833"/>
    </source>
</evidence>
<evidence type="ECO:0000313" key="14">
    <source>
        <dbReference type="EMBL" id="TCP07835.1"/>
    </source>
</evidence>
<dbReference type="EMBL" id="SLXE01000006">
    <property type="protein sequence ID" value="TCP07835.1"/>
    <property type="molecule type" value="Genomic_DNA"/>
</dbReference>
<dbReference type="PANTHER" id="PTHR43221:SF1">
    <property type="entry name" value="PROTEASE HTPX"/>
    <property type="match status" value="1"/>
</dbReference>
<evidence type="ECO:0000256" key="6">
    <source>
        <dbReference type="ARBA" id="ARBA00022723"/>
    </source>
</evidence>
<evidence type="ECO:0000256" key="4">
    <source>
        <dbReference type="ARBA" id="ARBA00022670"/>
    </source>
</evidence>
<evidence type="ECO:0000256" key="9">
    <source>
        <dbReference type="ARBA" id="ARBA00022989"/>
    </source>
</evidence>
<keyword evidence="3" id="KW-1003">Cell membrane</keyword>
<feature type="transmembrane region" description="Helical" evidence="12">
    <location>
        <begin position="46"/>
        <end position="66"/>
    </location>
</feature>
<dbReference type="GO" id="GO:0046872">
    <property type="term" value="F:metal ion binding"/>
    <property type="evidence" value="ECO:0007669"/>
    <property type="project" value="UniProtKB-KW"/>
</dbReference>